<protein>
    <submittedName>
        <fullName evidence="2">Uncharacterized protein</fullName>
    </submittedName>
</protein>
<feature type="compositionally biased region" description="Polar residues" evidence="1">
    <location>
        <begin position="127"/>
        <end position="136"/>
    </location>
</feature>
<evidence type="ECO:0000313" key="3">
    <source>
        <dbReference type="Proteomes" id="UP001318860"/>
    </source>
</evidence>
<feature type="region of interest" description="Disordered" evidence="1">
    <location>
        <begin position="122"/>
        <end position="143"/>
    </location>
</feature>
<dbReference type="Proteomes" id="UP001318860">
    <property type="component" value="Unassembled WGS sequence"/>
</dbReference>
<feature type="compositionally biased region" description="Low complexity" evidence="1">
    <location>
        <begin position="85"/>
        <end position="97"/>
    </location>
</feature>
<organism evidence="2 3">
    <name type="scientific">Rehmannia glutinosa</name>
    <name type="common">Chinese foxglove</name>
    <dbReference type="NCBI Taxonomy" id="99300"/>
    <lineage>
        <taxon>Eukaryota</taxon>
        <taxon>Viridiplantae</taxon>
        <taxon>Streptophyta</taxon>
        <taxon>Embryophyta</taxon>
        <taxon>Tracheophyta</taxon>
        <taxon>Spermatophyta</taxon>
        <taxon>Magnoliopsida</taxon>
        <taxon>eudicotyledons</taxon>
        <taxon>Gunneridae</taxon>
        <taxon>Pentapetalae</taxon>
        <taxon>asterids</taxon>
        <taxon>lamiids</taxon>
        <taxon>Lamiales</taxon>
        <taxon>Orobanchaceae</taxon>
        <taxon>Rehmannieae</taxon>
        <taxon>Rehmannia</taxon>
    </lineage>
</organism>
<evidence type="ECO:0000313" key="2">
    <source>
        <dbReference type="EMBL" id="KAK6146348.1"/>
    </source>
</evidence>
<keyword evidence="3" id="KW-1185">Reference proteome</keyword>
<name>A0ABR0WFG7_REHGL</name>
<evidence type="ECO:0000256" key="1">
    <source>
        <dbReference type="SAM" id="MobiDB-lite"/>
    </source>
</evidence>
<proteinExistence type="predicted"/>
<comment type="caution">
    <text evidence="2">The sequence shown here is derived from an EMBL/GenBank/DDBJ whole genome shotgun (WGS) entry which is preliminary data.</text>
</comment>
<dbReference type="EMBL" id="JABTTQ020000011">
    <property type="protein sequence ID" value="KAK6146348.1"/>
    <property type="molecule type" value="Genomic_DNA"/>
</dbReference>
<gene>
    <name evidence="2" type="ORF">DH2020_020217</name>
</gene>
<reference evidence="2 3" key="1">
    <citation type="journal article" date="2021" name="Comput. Struct. Biotechnol. J.">
        <title>De novo genome assembly of the potent medicinal plant Rehmannia glutinosa using nanopore technology.</title>
        <authorList>
            <person name="Ma L."/>
            <person name="Dong C."/>
            <person name="Song C."/>
            <person name="Wang X."/>
            <person name="Zheng X."/>
            <person name="Niu Y."/>
            <person name="Chen S."/>
            <person name="Feng W."/>
        </authorList>
    </citation>
    <scope>NUCLEOTIDE SEQUENCE [LARGE SCALE GENOMIC DNA]</scope>
    <source>
        <strain evidence="2">DH-2019</strain>
    </source>
</reference>
<sequence length="143" mass="15753">MHKTVGYQPGDTASRDVMSTLLDRRWISVRDVSPSDLQFVDHLRHDFIEEMTSVRRLLGMPPLEQFPQTTDPSQEHDRACNTQMATTAPPTPHTYATGPSGFAPVPSRYASGLSGYTTGPSGYAVGPSTSHHTSYMPQPVDYD</sequence>
<accession>A0ABR0WFG7</accession>
<feature type="region of interest" description="Disordered" evidence="1">
    <location>
        <begin position="59"/>
        <end position="100"/>
    </location>
</feature>